<protein>
    <recommendedName>
        <fullName evidence="5">Nitroreductase domain-containing protein</fullName>
    </recommendedName>
</protein>
<dbReference type="Proteomes" id="UP001194746">
    <property type="component" value="Unassembled WGS sequence"/>
</dbReference>
<sequence>MSKLKSPNSFSSLVEARYRDGQSTSRSLPNHLPAALETILTHKSFRSFLPKSLPAGTLEALLAAAQSGSTSSMLQTWDVIAIQDPAHKSAAAKLAGDQDFIREAPLFLVFCANLNRAANISRAHHQPALALANMDMFLMACIDAAIAAEALGLGICYVGAVRNHAQQMCELLNLPANTFALFGMAVGVEDTASYAEVKPRLPMGEVCHREVWSEENQEGNVKAFDAALGSFYFQQLKLGRKSWSEFVAANLASGEQDGRQNVKDVLYKQSFKLE</sequence>
<evidence type="ECO:0000313" key="6">
    <source>
        <dbReference type="EMBL" id="KAF9885518.1"/>
    </source>
</evidence>
<gene>
    <name evidence="6" type="ORF">FE257_012846</name>
</gene>
<keyword evidence="4" id="KW-0560">Oxidoreductase</keyword>
<dbReference type="SUPFAM" id="SSF55469">
    <property type="entry name" value="FMN-dependent nitroreductase-like"/>
    <property type="match status" value="1"/>
</dbReference>
<keyword evidence="3" id="KW-0288">FMN</keyword>
<keyword evidence="7" id="KW-1185">Reference proteome</keyword>
<dbReference type="CDD" id="cd02146">
    <property type="entry name" value="NfsA-like"/>
    <property type="match status" value="1"/>
</dbReference>
<dbReference type="InterPro" id="IPR016446">
    <property type="entry name" value="Flavin_OxRdtase_Frp"/>
</dbReference>
<dbReference type="Gene3D" id="3.40.109.10">
    <property type="entry name" value="NADH Oxidase"/>
    <property type="match status" value="1"/>
</dbReference>
<dbReference type="InterPro" id="IPR029479">
    <property type="entry name" value="Nitroreductase"/>
</dbReference>
<evidence type="ECO:0000259" key="5">
    <source>
        <dbReference type="Pfam" id="PF00881"/>
    </source>
</evidence>
<organism evidence="6 7">
    <name type="scientific">Aspergillus nanangensis</name>
    <dbReference type="NCBI Taxonomy" id="2582783"/>
    <lineage>
        <taxon>Eukaryota</taxon>
        <taxon>Fungi</taxon>
        <taxon>Dikarya</taxon>
        <taxon>Ascomycota</taxon>
        <taxon>Pezizomycotina</taxon>
        <taxon>Eurotiomycetes</taxon>
        <taxon>Eurotiomycetidae</taxon>
        <taxon>Eurotiales</taxon>
        <taxon>Aspergillaceae</taxon>
        <taxon>Aspergillus</taxon>
        <taxon>Aspergillus subgen. Circumdati</taxon>
    </lineage>
</organism>
<feature type="domain" description="Nitroreductase" evidence="5">
    <location>
        <begin position="41"/>
        <end position="95"/>
    </location>
</feature>
<evidence type="ECO:0000256" key="2">
    <source>
        <dbReference type="ARBA" id="ARBA00022630"/>
    </source>
</evidence>
<evidence type="ECO:0000256" key="1">
    <source>
        <dbReference type="ARBA" id="ARBA00008366"/>
    </source>
</evidence>
<keyword evidence="2" id="KW-0285">Flavoprotein</keyword>
<dbReference type="PIRSF" id="PIRSF005426">
    <property type="entry name" value="Frp"/>
    <property type="match status" value="1"/>
</dbReference>
<reference evidence="6" key="1">
    <citation type="journal article" date="2019" name="Beilstein J. Org. Chem.">
        <title>Nanangenines: drimane sesquiterpenoids as the dominant metabolite cohort of a novel Australian fungus, Aspergillus nanangensis.</title>
        <authorList>
            <person name="Lacey H.J."/>
            <person name="Gilchrist C.L.M."/>
            <person name="Crombie A."/>
            <person name="Kalaitzis J.A."/>
            <person name="Vuong D."/>
            <person name="Rutledge P.J."/>
            <person name="Turner P."/>
            <person name="Pitt J.I."/>
            <person name="Lacey E."/>
            <person name="Chooi Y.H."/>
            <person name="Piggott A.M."/>
        </authorList>
    </citation>
    <scope>NUCLEOTIDE SEQUENCE</scope>
    <source>
        <strain evidence="6">MST-FP2251</strain>
    </source>
</reference>
<evidence type="ECO:0000256" key="4">
    <source>
        <dbReference type="ARBA" id="ARBA00023002"/>
    </source>
</evidence>
<comment type="caution">
    <text evidence="6">The sequence shown here is derived from an EMBL/GenBank/DDBJ whole genome shotgun (WGS) entry which is preliminary data.</text>
</comment>
<dbReference type="AlphaFoldDB" id="A0AAD4CFW5"/>
<name>A0AAD4CFW5_ASPNN</name>
<dbReference type="PANTHER" id="PTHR43425:SF2">
    <property type="entry name" value="OXYGEN-INSENSITIVE NADPH NITROREDUCTASE"/>
    <property type="match status" value="1"/>
</dbReference>
<dbReference type="PANTHER" id="PTHR43425">
    <property type="entry name" value="OXYGEN-INSENSITIVE NADPH NITROREDUCTASE"/>
    <property type="match status" value="1"/>
</dbReference>
<dbReference type="GO" id="GO:0016491">
    <property type="term" value="F:oxidoreductase activity"/>
    <property type="evidence" value="ECO:0007669"/>
    <property type="project" value="UniProtKB-KW"/>
</dbReference>
<evidence type="ECO:0000313" key="7">
    <source>
        <dbReference type="Proteomes" id="UP001194746"/>
    </source>
</evidence>
<proteinExistence type="inferred from homology"/>
<comment type="similarity">
    <text evidence="1">Belongs to the flavin oxidoreductase frp family.</text>
</comment>
<dbReference type="Pfam" id="PF00881">
    <property type="entry name" value="Nitroreductase"/>
    <property type="match status" value="1"/>
</dbReference>
<evidence type="ECO:0000256" key="3">
    <source>
        <dbReference type="ARBA" id="ARBA00022643"/>
    </source>
</evidence>
<reference evidence="6" key="2">
    <citation type="submission" date="2020-02" db="EMBL/GenBank/DDBJ databases">
        <authorList>
            <person name="Gilchrist C.L.M."/>
            <person name="Chooi Y.-H."/>
        </authorList>
    </citation>
    <scope>NUCLEOTIDE SEQUENCE</scope>
    <source>
        <strain evidence="6">MST-FP2251</strain>
    </source>
</reference>
<accession>A0AAD4CFW5</accession>
<dbReference type="InterPro" id="IPR000415">
    <property type="entry name" value="Nitroreductase-like"/>
</dbReference>
<dbReference type="EMBL" id="VCAU01000094">
    <property type="protein sequence ID" value="KAF9885518.1"/>
    <property type="molecule type" value="Genomic_DNA"/>
</dbReference>